<keyword evidence="2" id="KW-1185">Reference proteome</keyword>
<proteinExistence type="predicted"/>
<name>A0ABU6QTS1_9FABA</name>
<organism evidence="1 2">
    <name type="scientific">Stylosanthes scabra</name>
    <dbReference type="NCBI Taxonomy" id="79078"/>
    <lineage>
        <taxon>Eukaryota</taxon>
        <taxon>Viridiplantae</taxon>
        <taxon>Streptophyta</taxon>
        <taxon>Embryophyta</taxon>
        <taxon>Tracheophyta</taxon>
        <taxon>Spermatophyta</taxon>
        <taxon>Magnoliopsida</taxon>
        <taxon>eudicotyledons</taxon>
        <taxon>Gunneridae</taxon>
        <taxon>Pentapetalae</taxon>
        <taxon>rosids</taxon>
        <taxon>fabids</taxon>
        <taxon>Fabales</taxon>
        <taxon>Fabaceae</taxon>
        <taxon>Papilionoideae</taxon>
        <taxon>50 kb inversion clade</taxon>
        <taxon>dalbergioids sensu lato</taxon>
        <taxon>Dalbergieae</taxon>
        <taxon>Pterocarpus clade</taxon>
        <taxon>Stylosanthes</taxon>
    </lineage>
</organism>
<evidence type="ECO:0000313" key="2">
    <source>
        <dbReference type="Proteomes" id="UP001341840"/>
    </source>
</evidence>
<accession>A0ABU6QTS1</accession>
<evidence type="ECO:0000313" key="1">
    <source>
        <dbReference type="EMBL" id="MED6115450.1"/>
    </source>
</evidence>
<comment type="caution">
    <text evidence="1">The sequence shown here is derived from an EMBL/GenBank/DDBJ whole genome shotgun (WGS) entry which is preliminary data.</text>
</comment>
<gene>
    <name evidence="1" type="ORF">PIB30_090715</name>
</gene>
<protein>
    <submittedName>
        <fullName evidence="1">Uncharacterized protein</fullName>
    </submittedName>
</protein>
<dbReference type="EMBL" id="JASCZI010001769">
    <property type="protein sequence ID" value="MED6115450.1"/>
    <property type="molecule type" value="Genomic_DNA"/>
</dbReference>
<dbReference type="Proteomes" id="UP001341840">
    <property type="component" value="Unassembled WGS sequence"/>
</dbReference>
<reference evidence="1 2" key="1">
    <citation type="journal article" date="2023" name="Plants (Basel)">
        <title>Bridging the Gap: Combining Genomics and Transcriptomics Approaches to Understand Stylosanthes scabra, an Orphan Legume from the Brazilian Caatinga.</title>
        <authorList>
            <person name="Ferreira-Neto J.R.C."/>
            <person name="da Silva M.D."/>
            <person name="Binneck E."/>
            <person name="de Melo N.F."/>
            <person name="da Silva R.H."/>
            <person name="de Melo A.L.T.M."/>
            <person name="Pandolfi V."/>
            <person name="Bustamante F.O."/>
            <person name="Brasileiro-Vidal A.C."/>
            <person name="Benko-Iseppon A.M."/>
        </authorList>
    </citation>
    <scope>NUCLEOTIDE SEQUENCE [LARGE SCALE GENOMIC DNA]</scope>
    <source>
        <tissue evidence="1">Leaves</tissue>
    </source>
</reference>
<sequence length="188" mass="20785">MKVVSCVRGELLSIVGLYGRISWGLRGGGLPYGGCQRFESAYLQLVNLAVDKILPSSSTLGWHSLQVKGEVQTRKGLWWIPRHPEMRKGVVSDEMLRGVENKRRSGDSRIGQPFELLLNSRQGPPCKAKYSWVTDSEVYREGRVKRTPSGSEIEHETVSSQAVGGAQPGALTACLLKNEPATHRQWLG</sequence>